<comment type="caution">
    <text evidence="20">The sequence shown here is derived from an EMBL/GenBank/DDBJ whole genome shotgun (WGS) entry which is preliminary data.</text>
</comment>
<evidence type="ECO:0000256" key="9">
    <source>
        <dbReference type="ARBA" id="ARBA00022989"/>
    </source>
</evidence>
<dbReference type="Pfam" id="PF00510">
    <property type="entry name" value="COX3"/>
    <property type="match status" value="1"/>
</dbReference>
<keyword evidence="5" id="KW-0813">Transport</keyword>
<protein>
    <recommendedName>
        <fullName evidence="4">Cytochrome bo(3) ubiquinol oxidase subunit 3</fullName>
    </recommendedName>
    <alternativeName>
        <fullName evidence="15">Cytochrome o ubiquinol oxidase subunit 3</fullName>
    </alternativeName>
    <alternativeName>
        <fullName evidence="13">Oxidase bo(3) subunit 3</fullName>
    </alternativeName>
    <alternativeName>
        <fullName evidence="16">Ubiquinol oxidase polypeptide III</fullName>
    </alternativeName>
    <alternativeName>
        <fullName evidence="14">Ubiquinol oxidase subunit 3</fullName>
    </alternativeName>
</protein>
<dbReference type="SUPFAM" id="SSF81452">
    <property type="entry name" value="Cytochrome c oxidase subunit III-like"/>
    <property type="match status" value="1"/>
</dbReference>
<dbReference type="Proteomes" id="UP000461670">
    <property type="component" value="Unassembled WGS sequence"/>
</dbReference>
<evidence type="ECO:0000256" key="5">
    <source>
        <dbReference type="ARBA" id="ARBA00022448"/>
    </source>
</evidence>
<organism evidence="20 21">
    <name type="scientific">Paracidovorax wautersii</name>
    <dbReference type="NCBI Taxonomy" id="1177982"/>
    <lineage>
        <taxon>Bacteria</taxon>
        <taxon>Pseudomonadati</taxon>
        <taxon>Pseudomonadota</taxon>
        <taxon>Betaproteobacteria</taxon>
        <taxon>Burkholderiales</taxon>
        <taxon>Comamonadaceae</taxon>
        <taxon>Paracidovorax</taxon>
    </lineage>
</organism>
<evidence type="ECO:0000256" key="12">
    <source>
        <dbReference type="ARBA" id="ARBA00025694"/>
    </source>
</evidence>
<dbReference type="InterPro" id="IPR024791">
    <property type="entry name" value="Cyt_c/ubiquinol_Oxase_su3"/>
</dbReference>
<dbReference type="GO" id="GO:0005886">
    <property type="term" value="C:plasma membrane"/>
    <property type="evidence" value="ECO:0007669"/>
    <property type="project" value="UniProtKB-SubCell"/>
</dbReference>
<evidence type="ECO:0000256" key="7">
    <source>
        <dbReference type="ARBA" id="ARBA00022692"/>
    </source>
</evidence>
<evidence type="ECO:0000259" key="19">
    <source>
        <dbReference type="PROSITE" id="PS50253"/>
    </source>
</evidence>
<comment type="similarity">
    <text evidence="2 17">Belongs to the cytochrome c oxidase subunit 3 family.</text>
</comment>
<dbReference type="InterPro" id="IPR000298">
    <property type="entry name" value="Cyt_c_oxidase-like_su3"/>
</dbReference>
<dbReference type="InterPro" id="IPR033946">
    <property type="entry name" value="Ubiquinol_oxase_su3_dom"/>
</dbReference>
<keyword evidence="6" id="KW-1003">Cell membrane</keyword>
<evidence type="ECO:0000256" key="2">
    <source>
        <dbReference type="ARBA" id="ARBA00010581"/>
    </source>
</evidence>
<dbReference type="PANTHER" id="PTHR11403">
    <property type="entry name" value="CYTOCHROME C OXIDASE SUBUNIT III"/>
    <property type="match status" value="1"/>
</dbReference>
<dbReference type="PROSITE" id="PS50253">
    <property type="entry name" value="COX3"/>
    <property type="match status" value="1"/>
</dbReference>
<evidence type="ECO:0000256" key="1">
    <source>
        <dbReference type="ARBA" id="ARBA00004651"/>
    </source>
</evidence>
<evidence type="ECO:0000256" key="10">
    <source>
        <dbReference type="ARBA" id="ARBA00023002"/>
    </source>
</evidence>
<dbReference type="Gene3D" id="1.20.120.80">
    <property type="entry name" value="Cytochrome c oxidase, subunit III, four-helix bundle"/>
    <property type="match status" value="1"/>
</dbReference>
<evidence type="ECO:0000313" key="21">
    <source>
        <dbReference type="Proteomes" id="UP000461670"/>
    </source>
</evidence>
<dbReference type="NCBIfam" id="TIGR02842">
    <property type="entry name" value="CyoC"/>
    <property type="match status" value="1"/>
</dbReference>
<evidence type="ECO:0000256" key="8">
    <source>
        <dbReference type="ARBA" id="ARBA00022982"/>
    </source>
</evidence>
<dbReference type="GO" id="GO:0019646">
    <property type="term" value="P:aerobic electron transport chain"/>
    <property type="evidence" value="ECO:0007669"/>
    <property type="project" value="InterPro"/>
</dbReference>
<keyword evidence="8" id="KW-0249">Electron transport</keyword>
<comment type="subcellular location">
    <subcellularLocation>
        <location evidence="1 17">Cell membrane</location>
        <topology evidence="1 17">Multi-pass membrane protein</topology>
    </subcellularLocation>
</comment>
<feature type="domain" description="Heme-copper oxidase subunit III family profile" evidence="19">
    <location>
        <begin position="1"/>
        <end position="208"/>
    </location>
</feature>
<evidence type="ECO:0000256" key="4">
    <source>
        <dbReference type="ARBA" id="ARBA00014687"/>
    </source>
</evidence>
<feature type="transmembrane region" description="Helical" evidence="18">
    <location>
        <begin position="34"/>
        <end position="59"/>
    </location>
</feature>
<feature type="transmembrane region" description="Helical" evidence="18">
    <location>
        <begin position="103"/>
        <end position="123"/>
    </location>
</feature>
<evidence type="ECO:0000256" key="11">
    <source>
        <dbReference type="ARBA" id="ARBA00023136"/>
    </source>
</evidence>
<dbReference type="EMBL" id="WNDQ01000035">
    <property type="protein sequence ID" value="KAF1020443.1"/>
    <property type="molecule type" value="Genomic_DNA"/>
</dbReference>
<comment type="function">
    <text evidence="12">Cytochrome bo(3) ubiquinol terminal oxidase is the component of the aerobic respiratory chain of E.coli that predominates when cells are grown at high aeration. Has proton pump activity across the membrane in addition to electron transfer, pumping 2 protons/electron.</text>
</comment>
<evidence type="ECO:0000256" key="3">
    <source>
        <dbReference type="ARBA" id="ARBA00011700"/>
    </source>
</evidence>
<evidence type="ECO:0000313" key="20">
    <source>
        <dbReference type="EMBL" id="KAF1020443.1"/>
    </source>
</evidence>
<keyword evidence="10" id="KW-0560">Oxidoreductase</keyword>
<dbReference type="CDD" id="cd02863">
    <property type="entry name" value="Ubiquinol_oxidase_III"/>
    <property type="match status" value="1"/>
</dbReference>
<evidence type="ECO:0000256" key="17">
    <source>
        <dbReference type="RuleBase" id="RU003376"/>
    </source>
</evidence>
<keyword evidence="7 17" id="KW-0812">Transmembrane</keyword>
<dbReference type="GO" id="GO:0004129">
    <property type="term" value="F:cytochrome-c oxidase activity"/>
    <property type="evidence" value="ECO:0007669"/>
    <property type="project" value="InterPro"/>
</dbReference>
<evidence type="ECO:0000256" key="13">
    <source>
        <dbReference type="ARBA" id="ARBA00030072"/>
    </source>
</evidence>
<evidence type="ECO:0000256" key="14">
    <source>
        <dbReference type="ARBA" id="ARBA00031884"/>
    </source>
</evidence>
<feature type="transmembrane region" description="Helical" evidence="18">
    <location>
        <begin position="144"/>
        <end position="167"/>
    </location>
</feature>
<proteinExistence type="inferred from homology"/>
<name>A0A7V8FMW9_9BURK</name>
<dbReference type="FunFam" id="1.20.120.80:FF:000001">
    <property type="entry name" value="Cytochrome (Ubi)quinol oxidase subunit III"/>
    <property type="match status" value="1"/>
</dbReference>
<feature type="transmembrane region" description="Helical" evidence="18">
    <location>
        <begin position="187"/>
        <end position="207"/>
    </location>
</feature>
<dbReference type="InterPro" id="IPR014206">
    <property type="entry name" value="Cyt_c_ubiqinol_oxidase_su3"/>
</dbReference>
<dbReference type="InterPro" id="IPR035973">
    <property type="entry name" value="Cyt_c_oxidase_su3-like_sf"/>
</dbReference>
<keyword evidence="9 18" id="KW-1133">Transmembrane helix</keyword>
<accession>A0A7V8FMW9</accession>
<evidence type="ECO:0000256" key="18">
    <source>
        <dbReference type="SAM" id="Phobius"/>
    </source>
</evidence>
<evidence type="ECO:0000256" key="16">
    <source>
        <dbReference type="ARBA" id="ARBA00032717"/>
    </source>
</evidence>
<dbReference type="AlphaFoldDB" id="A0A7V8FMW9"/>
<feature type="transmembrane region" description="Helical" evidence="18">
    <location>
        <begin position="71"/>
        <end position="91"/>
    </location>
</feature>
<evidence type="ECO:0000256" key="6">
    <source>
        <dbReference type="ARBA" id="ARBA00022475"/>
    </source>
</evidence>
<dbReference type="PANTHER" id="PTHR11403:SF2">
    <property type="entry name" value="CYTOCHROME BO(3) UBIQUINOL OXIDASE SUBUNIT 3"/>
    <property type="match status" value="1"/>
</dbReference>
<sequence length="209" mass="22738">MSSSTLDHHAAHAAHDAHHDDHHHDHGGNNVFGFWIYLMSDLVLFGSLFATFAVLSGAVADAPLGKELFSLNFVAVETGLLLLSSLSFGFGMLASHEGNVKGLLGWMVVTWLLGAGFVGMELYEFNHLIHEGAGPGVSAYWSAFFLLVGTHGLHVSSGLLWMIVLGIHIYRRGLNPANTTRLASLSLFWHFLDIVWIGVFTIVYLLGAL</sequence>
<dbReference type="GO" id="GO:0009486">
    <property type="term" value="F:cytochrome bo3 ubiquinol oxidase activity"/>
    <property type="evidence" value="ECO:0007669"/>
    <property type="project" value="InterPro"/>
</dbReference>
<dbReference type="InterPro" id="IPR013833">
    <property type="entry name" value="Cyt_c_oxidase_su3_a-hlx"/>
</dbReference>
<reference evidence="21" key="1">
    <citation type="journal article" date="2020" name="MBio">
        <title>Horizontal gene transfer to a defensive symbiont with a reduced genome amongst a multipartite beetle microbiome.</title>
        <authorList>
            <person name="Waterworth S.C."/>
            <person name="Florez L.V."/>
            <person name="Rees E.R."/>
            <person name="Hertweck C."/>
            <person name="Kaltenpoth M."/>
            <person name="Kwan J.C."/>
        </authorList>
    </citation>
    <scope>NUCLEOTIDE SEQUENCE [LARGE SCALE GENOMIC DNA]</scope>
</reference>
<evidence type="ECO:0000256" key="15">
    <source>
        <dbReference type="ARBA" id="ARBA00032189"/>
    </source>
</evidence>
<comment type="subunit">
    <text evidence="3">Heterooctamer of two A chains, two B chains, two C chains and two D chains.</text>
</comment>
<keyword evidence="11 18" id="KW-0472">Membrane</keyword>
<gene>
    <name evidence="20" type="primary">cyoC</name>
    <name evidence="20" type="ORF">GAK30_02485</name>
</gene>